<feature type="chain" id="PRO_5002356954" evidence="1">
    <location>
        <begin position="27"/>
        <end position="136"/>
    </location>
</feature>
<dbReference type="EnsemblPlants" id="OMERI04G13180.1">
    <property type="protein sequence ID" value="OMERI04G13180.1"/>
    <property type="gene ID" value="OMERI04G13180"/>
</dbReference>
<dbReference type="Gramene" id="OMERI04G13180.1">
    <property type="protein sequence ID" value="OMERI04G13180.1"/>
    <property type="gene ID" value="OMERI04G13180"/>
</dbReference>
<reference evidence="2" key="2">
    <citation type="submission" date="2018-05" db="EMBL/GenBank/DDBJ databases">
        <title>OmerRS3 (Oryza meridionalis Reference Sequence Version 3).</title>
        <authorList>
            <person name="Zhang J."/>
            <person name="Kudrna D."/>
            <person name="Lee S."/>
            <person name="Talag J."/>
            <person name="Welchert J."/>
            <person name="Wing R.A."/>
        </authorList>
    </citation>
    <scope>NUCLEOTIDE SEQUENCE [LARGE SCALE GENOMIC DNA]</scope>
    <source>
        <strain evidence="2">cv. OR44</strain>
    </source>
</reference>
<proteinExistence type="predicted"/>
<dbReference type="Proteomes" id="UP000008021">
    <property type="component" value="Chromosome 4"/>
</dbReference>
<evidence type="ECO:0000313" key="3">
    <source>
        <dbReference type="Proteomes" id="UP000008021"/>
    </source>
</evidence>
<accession>A0A0E0DF16</accession>
<reference evidence="2" key="1">
    <citation type="submission" date="2015-04" db="UniProtKB">
        <authorList>
            <consortium name="EnsemblPlants"/>
        </authorList>
    </citation>
    <scope>IDENTIFICATION</scope>
</reference>
<organism evidence="2">
    <name type="scientific">Oryza meridionalis</name>
    <dbReference type="NCBI Taxonomy" id="40149"/>
    <lineage>
        <taxon>Eukaryota</taxon>
        <taxon>Viridiplantae</taxon>
        <taxon>Streptophyta</taxon>
        <taxon>Embryophyta</taxon>
        <taxon>Tracheophyta</taxon>
        <taxon>Spermatophyta</taxon>
        <taxon>Magnoliopsida</taxon>
        <taxon>Liliopsida</taxon>
        <taxon>Poales</taxon>
        <taxon>Poaceae</taxon>
        <taxon>BOP clade</taxon>
        <taxon>Oryzoideae</taxon>
        <taxon>Oryzeae</taxon>
        <taxon>Oryzinae</taxon>
        <taxon>Oryza</taxon>
    </lineage>
</organism>
<dbReference type="AlphaFoldDB" id="A0A0E0DF16"/>
<feature type="signal peptide" evidence="1">
    <location>
        <begin position="1"/>
        <end position="26"/>
    </location>
</feature>
<evidence type="ECO:0000256" key="1">
    <source>
        <dbReference type="SAM" id="SignalP"/>
    </source>
</evidence>
<protein>
    <submittedName>
        <fullName evidence="2">Uncharacterized protein</fullName>
    </submittedName>
</protein>
<evidence type="ECO:0000313" key="2">
    <source>
        <dbReference type="EnsemblPlants" id="OMERI04G13180.1"/>
    </source>
</evidence>
<dbReference type="HOGENOM" id="CLU_1878732_0_0_1"/>
<name>A0A0E0DF16_9ORYZ</name>
<keyword evidence="1" id="KW-0732">Signal</keyword>
<sequence length="136" mass="15238">MFGCFGRPYSGLVFVVPLICLLRIDGLFTDNFGRSTEVWEVEKEENLKTMSCLYTWLGLTVMEGNSGWFTASTYPCVSRQNPPYCWYTLPPLPLVLFSQLPVYSCMAGWFAHSSSARPDAPSRAAATFRMPSPSIT</sequence>
<keyword evidence="3" id="KW-1185">Reference proteome</keyword>